<dbReference type="RefSeq" id="WP_144986094.1">
    <property type="nucleotide sequence ID" value="NZ_CP037920.1"/>
</dbReference>
<dbReference type="PANTHER" id="PTHR12558:SF33">
    <property type="entry name" value="BLL7664 PROTEIN"/>
    <property type="match status" value="1"/>
</dbReference>
<proteinExistence type="predicted"/>
<dbReference type="SUPFAM" id="SSF48452">
    <property type="entry name" value="TPR-like"/>
    <property type="match status" value="1"/>
</dbReference>
<dbReference type="AlphaFoldDB" id="A0A517VXS1"/>
<organism evidence="1 2">
    <name type="scientific">Gimesia aquarii</name>
    <dbReference type="NCBI Taxonomy" id="2527964"/>
    <lineage>
        <taxon>Bacteria</taxon>
        <taxon>Pseudomonadati</taxon>
        <taxon>Planctomycetota</taxon>
        <taxon>Planctomycetia</taxon>
        <taxon>Planctomycetales</taxon>
        <taxon>Planctomycetaceae</taxon>
        <taxon>Gimesia</taxon>
    </lineage>
</organism>
<evidence type="ECO:0000313" key="2">
    <source>
        <dbReference type="Proteomes" id="UP000318704"/>
    </source>
</evidence>
<dbReference type="EMBL" id="CP037920">
    <property type="protein sequence ID" value="QDT97799.1"/>
    <property type="molecule type" value="Genomic_DNA"/>
</dbReference>
<dbReference type="Proteomes" id="UP000318704">
    <property type="component" value="Chromosome"/>
</dbReference>
<evidence type="ECO:0000313" key="1">
    <source>
        <dbReference type="EMBL" id="QDT97799.1"/>
    </source>
</evidence>
<dbReference type="Gene3D" id="1.25.40.10">
    <property type="entry name" value="Tetratricopeptide repeat domain"/>
    <property type="match status" value="2"/>
</dbReference>
<dbReference type="InterPro" id="IPR011990">
    <property type="entry name" value="TPR-like_helical_dom_sf"/>
</dbReference>
<reference evidence="1 2" key="1">
    <citation type="submission" date="2019-03" db="EMBL/GenBank/DDBJ databases">
        <title>Deep-cultivation of Planctomycetes and their phenomic and genomic characterization uncovers novel biology.</title>
        <authorList>
            <person name="Wiegand S."/>
            <person name="Jogler M."/>
            <person name="Boedeker C."/>
            <person name="Pinto D."/>
            <person name="Vollmers J."/>
            <person name="Rivas-Marin E."/>
            <person name="Kohn T."/>
            <person name="Peeters S.H."/>
            <person name="Heuer A."/>
            <person name="Rast P."/>
            <person name="Oberbeckmann S."/>
            <person name="Bunk B."/>
            <person name="Jeske O."/>
            <person name="Meyerdierks A."/>
            <person name="Storesund J.E."/>
            <person name="Kallscheuer N."/>
            <person name="Luecker S."/>
            <person name="Lage O.M."/>
            <person name="Pohl T."/>
            <person name="Merkel B.J."/>
            <person name="Hornburger P."/>
            <person name="Mueller R.-W."/>
            <person name="Bruemmer F."/>
            <person name="Labrenz M."/>
            <person name="Spormann A.M."/>
            <person name="Op den Camp H."/>
            <person name="Overmann J."/>
            <person name="Amann R."/>
            <person name="Jetten M.S.M."/>
            <person name="Mascher T."/>
            <person name="Medema M.H."/>
            <person name="Devos D.P."/>
            <person name="Kaster A.-K."/>
            <person name="Ovreas L."/>
            <person name="Rohde M."/>
            <person name="Galperin M.Y."/>
            <person name="Jogler C."/>
        </authorList>
    </citation>
    <scope>NUCLEOTIDE SEQUENCE [LARGE SCALE GENOMIC DNA]</scope>
    <source>
        <strain evidence="1 2">V144</strain>
    </source>
</reference>
<gene>
    <name evidence="1" type="ORF">V144x_32810</name>
</gene>
<dbReference type="PANTHER" id="PTHR12558">
    <property type="entry name" value="CELL DIVISION CYCLE 16,23,27"/>
    <property type="match status" value="1"/>
</dbReference>
<sequence length="263" mass="29783">MDAQKTLQKAISLFKQSLHYQSLEELTQLLKVNPEYGKAWELKGLIEDAIHWHKSSINSLEAATTLIPISASGQYVLAKNYRETGKHSLARSVFSILLQRKDIPETLLSAISSYLGQYPDLTHLALEACRKAVELDPECAESWFGVAYFMGKMGYPREHVANVLRKVIDIDPEQRHYRIALGNLLEQIGQSEEAYLVVKAIQKSVLNEIHCADCLQKLIRIFSLAGDDSRHEICLKKLNSLQSVQEHSSSKLNVDRFSSFLKK</sequence>
<accession>A0A517VXS1</accession>
<dbReference type="KEGG" id="gaw:V144x_32810"/>
<protein>
    <submittedName>
        <fullName evidence="1">Uncharacterized protein</fullName>
    </submittedName>
</protein>
<name>A0A517VXS1_9PLAN</name>